<keyword evidence="3" id="KW-0460">Magnesium</keyword>
<accession>A0A9D1DS32</accession>
<reference evidence="5" key="2">
    <citation type="journal article" date="2021" name="PeerJ">
        <title>Extensive microbial diversity within the chicken gut microbiome revealed by metagenomics and culture.</title>
        <authorList>
            <person name="Gilroy R."/>
            <person name="Ravi A."/>
            <person name="Getino M."/>
            <person name="Pursley I."/>
            <person name="Horton D.L."/>
            <person name="Alikhan N.F."/>
            <person name="Baker D."/>
            <person name="Gharbi K."/>
            <person name="Hall N."/>
            <person name="Watson M."/>
            <person name="Adriaenssens E.M."/>
            <person name="Foster-Nyarko E."/>
            <person name="Jarju S."/>
            <person name="Secka A."/>
            <person name="Antonio M."/>
            <person name="Oren A."/>
            <person name="Chaudhuri R.R."/>
            <person name="La Ragione R."/>
            <person name="Hildebrand F."/>
            <person name="Pallen M.J."/>
        </authorList>
    </citation>
    <scope>NUCLEOTIDE SEQUENCE</scope>
    <source>
        <strain evidence="5">ChiSjej1B19-7085</strain>
    </source>
</reference>
<reference evidence="5" key="1">
    <citation type="submission" date="2020-10" db="EMBL/GenBank/DDBJ databases">
        <authorList>
            <person name="Gilroy R."/>
        </authorList>
    </citation>
    <scope>NUCLEOTIDE SEQUENCE</scope>
    <source>
        <strain evidence="5">ChiSjej1B19-7085</strain>
    </source>
</reference>
<evidence type="ECO:0000256" key="1">
    <source>
        <dbReference type="ARBA" id="ARBA00001946"/>
    </source>
</evidence>
<dbReference type="PANTHER" id="PTHR13794:SF58">
    <property type="entry name" value="MITOCHONDRIAL ENOLASE SUPERFAMILY MEMBER 1"/>
    <property type="match status" value="1"/>
</dbReference>
<dbReference type="Gene3D" id="3.30.390.10">
    <property type="entry name" value="Enolase-like, N-terminal domain"/>
    <property type="match status" value="1"/>
</dbReference>
<sequence length="398" mass="44324">MYQLHPDFQPHIPVTAEQLQEIMDRPVLVTDRLPDPIIIDSFAMLRHNGYWFLRVRGTKGEEGIAPCSERASYLYLLLKKFLPIALGKDARQLEAILQEIYVTDINYKIQGLAYWCCIAWLESAVLDMLAKTAGVHISELLGGRVRDELNIYVASGNRHTTPEEEVDILQSRVDETGAKAIKFKLGGRMSRNKDSLAGRTEGLLHLARKHFGDDFIIHTDGNGSFDARKGIEIGRIVESINAYFYEEPCPFDDLWDTKAVADALDVPLAFGEQETSLRRFAWIIENDAAQVLQPDLQYTGGFIQCIKVARMAQAAGKPVTPHVSGGFASYNMLLFCGIIPNAGHYHEYKGFQGVEDCVPGGLTVKDGKVRIPDGPGLGLDLSFLRSPETEIIFEVKAP</sequence>
<dbReference type="SUPFAM" id="SSF51604">
    <property type="entry name" value="Enolase C-terminal domain-like"/>
    <property type="match status" value="1"/>
</dbReference>
<evidence type="ECO:0000256" key="3">
    <source>
        <dbReference type="ARBA" id="ARBA00022842"/>
    </source>
</evidence>
<evidence type="ECO:0000259" key="4">
    <source>
        <dbReference type="SMART" id="SM00922"/>
    </source>
</evidence>
<dbReference type="GO" id="GO:0016052">
    <property type="term" value="P:carbohydrate catabolic process"/>
    <property type="evidence" value="ECO:0007669"/>
    <property type="project" value="TreeGrafter"/>
</dbReference>
<evidence type="ECO:0000256" key="2">
    <source>
        <dbReference type="ARBA" id="ARBA00022723"/>
    </source>
</evidence>
<dbReference type="InterPro" id="IPR029065">
    <property type="entry name" value="Enolase_C-like"/>
</dbReference>
<feature type="domain" description="Mandelate racemase/muconate lactonizing enzyme C-terminal" evidence="4">
    <location>
        <begin position="162"/>
        <end position="267"/>
    </location>
</feature>
<keyword evidence="2" id="KW-0479">Metal-binding</keyword>
<dbReference type="AlphaFoldDB" id="A0A9D1DS32"/>
<gene>
    <name evidence="5" type="ORF">IAA54_09240</name>
</gene>
<dbReference type="EMBL" id="DVHF01000108">
    <property type="protein sequence ID" value="HIR57844.1"/>
    <property type="molecule type" value="Genomic_DNA"/>
</dbReference>
<comment type="caution">
    <text evidence="5">The sequence shown here is derived from an EMBL/GenBank/DDBJ whole genome shotgun (WGS) entry which is preliminary data.</text>
</comment>
<dbReference type="InterPro" id="IPR013342">
    <property type="entry name" value="Mandelate_racemase_C"/>
</dbReference>
<protein>
    <submittedName>
        <fullName evidence="5">Mandelate racemase/muconate lactonizing enzyme family protein</fullName>
    </submittedName>
</protein>
<dbReference type="Proteomes" id="UP000886785">
    <property type="component" value="Unassembled WGS sequence"/>
</dbReference>
<dbReference type="SUPFAM" id="SSF54826">
    <property type="entry name" value="Enolase N-terminal domain-like"/>
    <property type="match status" value="1"/>
</dbReference>
<dbReference type="SFLD" id="SFLDS00001">
    <property type="entry name" value="Enolase"/>
    <property type="match status" value="1"/>
</dbReference>
<dbReference type="SMART" id="SM00922">
    <property type="entry name" value="MR_MLE"/>
    <property type="match status" value="1"/>
</dbReference>
<dbReference type="InterPro" id="IPR029017">
    <property type="entry name" value="Enolase-like_N"/>
</dbReference>
<dbReference type="Pfam" id="PF13378">
    <property type="entry name" value="MR_MLE_C"/>
    <property type="match status" value="1"/>
</dbReference>
<dbReference type="PANTHER" id="PTHR13794">
    <property type="entry name" value="ENOLASE SUPERFAMILY, MANDELATE RACEMASE"/>
    <property type="match status" value="1"/>
</dbReference>
<proteinExistence type="predicted"/>
<organism evidence="5 6">
    <name type="scientific">Candidatus Gallacutalibacter pullicola</name>
    <dbReference type="NCBI Taxonomy" id="2840830"/>
    <lineage>
        <taxon>Bacteria</taxon>
        <taxon>Bacillati</taxon>
        <taxon>Bacillota</taxon>
        <taxon>Clostridia</taxon>
        <taxon>Eubacteriales</taxon>
        <taxon>Candidatus Gallacutalibacter</taxon>
    </lineage>
</organism>
<dbReference type="Gene3D" id="3.20.20.120">
    <property type="entry name" value="Enolase-like C-terminal domain"/>
    <property type="match status" value="1"/>
</dbReference>
<dbReference type="CDD" id="cd03316">
    <property type="entry name" value="MR_like"/>
    <property type="match status" value="1"/>
</dbReference>
<dbReference type="InterPro" id="IPR046945">
    <property type="entry name" value="RHMD-like"/>
</dbReference>
<dbReference type="GO" id="GO:0016836">
    <property type="term" value="F:hydro-lyase activity"/>
    <property type="evidence" value="ECO:0007669"/>
    <property type="project" value="TreeGrafter"/>
</dbReference>
<dbReference type="GO" id="GO:0000287">
    <property type="term" value="F:magnesium ion binding"/>
    <property type="evidence" value="ECO:0007669"/>
    <property type="project" value="TreeGrafter"/>
</dbReference>
<name>A0A9D1DS32_9FIRM</name>
<dbReference type="InterPro" id="IPR036849">
    <property type="entry name" value="Enolase-like_C_sf"/>
</dbReference>
<evidence type="ECO:0000313" key="5">
    <source>
        <dbReference type="EMBL" id="HIR57844.1"/>
    </source>
</evidence>
<evidence type="ECO:0000313" key="6">
    <source>
        <dbReference type="Proteomes" id="UP000886785"/>
    </source>
</evidence>
<comment type="cofactor">
    <cofactor evidence="1">
        <name>Mg(2+)</name>
        <dbReference type="ChEBI" id="CHEBI:18420"/>
    </cofactor>
</comment>